<dbReference type="Proteomes" id="UP000029640">
    <property type="component" value="Unassembled WGS sequence"/>
</dbReference>
<dbReference type="AlphaFoldDB" id="A0A095WZ00"/>
<accession>A0A095WZ00</accession>
<evidence type="ECO:0000313" key="1">
    <source>
        <dbReference type="EMBL" id="KGE03869.1"/>
    </source>
</evidence>
<gene>
    <name evidence="1" type="ORF">HRUBRA_01525</name>
</gene>
<dbReference type="RefSeq" id="WP_035517987.1">
    <property type="nucleotide sequence ID" value="NZ_KN234796.1"/>
</dbReference>
<proteinExistence type="predicted"/>
<dbReference type="OrthoDB" id="5737974at2"/>
<keyword evidence="2" id="KW-1185">Reference proteome</keyword>
<evidence type="ECO:0000313" key="2">
    <source>
        <dbReference type="Proteomes" id="UP000029640"/>
    </source>
</evidence>
<sequence length="100" mass="10906">MDAIREELERRWQQMLERAAAGDDLPPALRLRAEGLMEALVLAGAAEPAALQAAMADAWHRAMGEPLAATLGEDWKTVHPFPAIPFYQSRAPVVPSTSDD</sequence>
<protein>
    <submittedName>
        <fullName evidence="1">Uncharacterized protein</fullName>
    </submittedName>
</protein>
<reference evidence="1 2" key="1">
    <citation type="journal article" date="2014" name="Genome Announc.">
        <title>Genome Sequence of Gammaproteobacterial Pseudohaliea rubra Type Strain DSM 19751, Isolated from Coastal Seawater of the Mediterranean Sea.</title>
        <authorList>
            <person name="Spring S."/>
            <person name="Fiebig A."/>
            <person name="Riedel T."/>
            <person name="Goker M."/>
            <person name="Klenk H.P."/>
        </authorList>
    </citation>
    <scope>NUCLEOTIDE SEQUENCE [LARGE SCALE GENOMIC DNA]</scope>
    <source>
        <strain evidence="1 2">DSM 19751</strain>
    </source>
</reference>
<organism evidence="1 2">
    <name type="scientific">Pseudohaliea rubra DSM 19751</name>
    <dbReference type="NCBI Taxonomy" id="1265313"/>
    <lineage>
        <taxon>Bacteria</taxon>
        <taxon>Pseudomonadati</taxon>
        <taxon>Pseudomonadota</taxon>
        <taxon>Gammaproteobacteria</taxon>
        <taxon>Cellvibrionales</taxon>
        <taxon>Halieaceae</taxon>
        <taxon>Pseudohaliea</taxon>
    </lineage>
</organism>
<dbReference type="HOGENOM" id="CLU_2301931_0_0_6"/>
<dbReference type="EMBL" id="AUVB01000044">
    <property type="protein sequence ID" value="KGE03869.1"/>
    <property type="molecule type" value="Genomic_DNA"/>
</dbReference>
<name>A0A095WZ00_9GAMM</name>
<comment type="caution">
    <text evidence="1">The sequence shown here is derived from an EMBL/GenBank/DDBJ whole genome shotgun (WGS) entry which is preliminary data.</text>
</comment>